<dbReference type="InterPro" id="IPR005025">
    <property type="entry name" value="FMN_Rdtase-like_dom"/>
</dbReference>
<sequence>MYAVAFNGSPRKKGNTRQLLDGVLAPLHARGWETEVVQVGGKRLGGCIACYKCVKNKDKRCAVKDDMVNECIQKMLRADAIIMGSPTYFAGVASDIKSLIDRAGLVAHVNGGLFAGKIGAAVVAVRRGGATHVFDTINHMYQMSRMIVPGSTYWNMGYGLDKGDVQNDTEGLANMKNLGEMIHWTASALAPVMDSLPCPE</sequence>
<evidence type="ECO:0000256" key="1">
    <source>
        <dbReference type="ARBA" id="ARBA00022630"/>
    </source>
</evidence>
<dbReference type="GO" id="GO:0016491">
    <property type="term" value="F:oxidoreductase activity"/>
    <property type="evidence" value="ECO:0007669"/>
    <property type="project" value="InterPro"/>
</dbReference>
<accession>A0A194AJ44</accession>
<proteinExistence type="predicted"/>
<organism evidence="4 5">
    <name type="scientific">Desulfoplanes formicivorans</name>
    <dbReference type="NCBI Taxonomy" id="1592317"/>
    <lineage>
        <taxon>Bacteria</taxon>
        <taxon>Pseudomonadati</taxon>
        <taxon>Thermodesulfobacteriota</taxon>
        <taxon>Desulfovibrionia</taxon>
        <taxon>Desulfovibrionales</taxon>
        <taxon>Desulfoplanaceae</taxon>
        <taxon>Desulfoplanes</taxon>
    </lineage>
</organism>
<dbReference type="InterPro" id="IPR051796">
    <property type="entry name" value="ISF_SsuE-like"/>
</dbReference>
<protein>
    <submittedName>
        <fullName evidence="4">FMN reductase</fullName>
    </submittedName>
</protein>
<evidence type="ECO:0000259" key="3">
    <source>
        <dbReference type="Pfam" id="PF03358"/>
    </source>
</evidence>
<comment type="caution">
    <text evidence="4">The sequence shown here is derived from an EMBL/GenBank/DDBJ whole genome shotgun (WGS) entry which is preliminary data.</text>
</comment>
<dbReference type="PANTHER" id="PTHR43278:SF4">
    <property type="entry name" value="NAD(P)H-DEPENDENT FMN-CONTAINING OXIDOREDUCTASE YWQN-RELATED"/>
    <property type="match status" value="1"/>
</dbReference>
<keyword evidence="5" id="KW-1185">Reference proteome</keyword>
<dbReference type="InterPro" id="IPR029039">
    <property type="entry name" value="Flavoprotein-like_sf"/>
</dbReference>
<name>A0A194AJ44_9BACT</name>
<keyword evidence="2" id="KW-0288">FMN</keyword>
<evidence type="ECO:0000256" key="2">
    <source>
        <dbReference type="ARBA" id="ARBA00022643"/>
    </source>
</evidence>
<feature type="domain" description="NADPH-dependent FMN reductase-like" evidence="3">
    <location>
        <begin position="1"/>
        <end position="158"/>
    </location>
</feature>
<dbReference type="SUPFAM" id="SSF52218">
    <property type="entry name" value="Flavoproteins"/>
    <property type="match status" value="1"/>
</dbReference>
<dbReference type="RefSeq" id="WP_069858522.1">
    <property type="nucleotide sequence ID" value="NZ_BDFE01000015.1"/>
</dbReference>
<dbReference type="Pfam" id="PF03358">
    <property type="entry name" value="FMN_red"/>
    <property type="match status" value="1"/>
</dbReference>
<evidence type="ECO:0000313" key="5">
    <source>
        <dbReference type="Proteomes" id="UP000095200"/>
    </source>
</evidence>
<dbReference type="PANTHER" id="PTHR43278">
    <property type="entry name" value="NAD(P)H-DEPENDENT FMN-CONTAINING OXIDOREDUCTASE YWQN-RELATED"/>
    <property type="match status" value="1"/>
</dbReference>
<evidence type="ECO:0000313" key="4">
    <source>
        <dbReference type="EMBL" id="GAU08764.1"/>
    </source>
</evidence>
<dbReference type="STRING" id="1592317.DPF_1480"/>
<dbReference type="Gene3D" id="3.40.50.360">
    <property type="match status" value="1"/>
</dbReference>
<keyword evidence="1" id="KW-0285">Flavoprotein</keyword>
<dbReference type="OrthoDB" id="9790975at2"/>
<dbReference type="EMBL" id="BDFE01000015">
    <property type="protein sequence ID" value="GAU08764.1"/>
    <property type="molecule type" value="Genomic_DNA"/>
</dbReference>
<reference evidence="5" key="1">
    <citation type="submission" date="2016-06" db="EMBL/GenBank/DDBJ databases">
        <title>Draft genome sequence of Desulfoplanes formicivorans strain Pf12B.</title>
        <authorList>
            <person name="Watanabe M."/>
            <person name="Kojima H."/>
            <person name="Fukui M."/>
        </authorList>
    </citation>
    <scope>NUCLEOTIDE SEQUENCE [LARGE SCALE GENOMIC DNA]</scope>
    <source>
        <strain evidence="5">Pf12B</strain>
    </source>
</reference>
<dbReference type="Proteomes" id="UP000095200">
    <property type="component" value="Unassembled WGS sequence"/>
</dbReference>
<gene>
    <name evidence="4" type="ORF">DPF_1480</name>
</gene>
<dbReference type="AlphaFoldDB" id="A0A194AJ44"/>